<dbReference type="SMART" id="SM00704">
    <property type="entry name" value="ZnF_CDGSH"/>
    <property type="match status" value="1"/>
</dbReference>
<keyword evidence="3" id="KW-0408">Iron</keyword>
<gene>
    <name evidence="6" type="ORF">FJZ47_10240</name>
</gene>
<comment type="caution">
    <text evidence="6">The sequence shown here is derived from an EMBL/GenBank/DDBJ whole genome shotgun (WGS) entry which is preliminary data.</text>
</comment>
<evidence type="ECO:0000313" key="6">
    <source>
        <dbReference type="EMBL" id="MBM3224169.1"/>
    </source>
</evidence>
<dbReference type="EMBL" id="VGLS01000270">
    <property type="protein sequence ID" value="MBM3224169.1"/>
    <property type="molecule type" value="Genomic_DNA"/>
</dbReference>
<evidence type="ECO:0000256" key="3">
    <source>
        <dbReference type="ARBA" id="ARBA00023004"/>
    </source>
</evidence>
<keyword evidence="1" id="KW-0001">2Fe-2S</keyword>
<evidence type="ECO:0000259" key="5">
    <source>
        <dbReference type="SMART" id="SM00704"/>
    </source>
</evidence>
<dbReference type="GO" id="GO:0005737">
    <property type="term" value="C:cytoplasm"/>
    <property type="evidence" value="ECO:0007669"/>
    <property type="project" value="UniProtKB-ARBA"/>
</dbReference>
<dbReference type="Pfam" id="PF09360">
    <property type="entry name" value="zf-CDGSH"/>
    <property type="match status" value="1"/>
</dbReference>
<name>A0A937W2E7_UNCTE</name>
<protein>
    <submittedName>
        <fullName evidence="6">CDGSH iron-sulfur domain-containing protein</fullName>
    </submittedName>
</protein>
<accession>A0A937W2E7</accession>
<feature type="domain" description="Iron-binding zinc finger CDGSH type" evidence="5">
    <location>
        <begin position="23"/>
        <end position="62"/>
    </location>
</feature>
<dbReference type="GO" id="GO:0046872">
    <property type="term" value="F:metal ion binding"/>
    <property type="evidence" value="ECO:0007669"/>
    <property type="project" value="UniProtKB-KW"/>
</dbReference>
<reference evidence="6" key="1">
    <citation type="submission" date="2019-03" db="EMBL/GenBank/DDBJ databases">
        <title>Lake Tanganyika Metagenome-Assembled Genomes (MAGs).</title>
        <authorList>
            <person name="Tran P."/>
        </authorList>
    </citation>
    <scope>NUCLEOTIDE SEQUENCE</scope>
    <source>
        <strain evidence="6">K_DeepCast_65m_m2_066</strain>
    </source>
</reference>
<dbReference type="Proteomes" id="UP000712673">
    <property type="component" value="Unassembled WGS sequence"/>
</dbReference>
<dbReference type="GO" id="GO:0051537">
    <property type="term" value="F:2 iron, 2 sulfur cluster binding"/>
    <property type="evidence" value="ECO:0007669"/>
    <property type="project" value="UniProtKB-KW"/>
</dbReference>
<dbReference type="Gene3D" id="3.40.5.90">
    <property type="entry name" value="CDGSH iron-sulfur domain, mitoNEET-type"/>
    <property type="match status" value="1"/>
</dbReference>
<dbReference type="AlphaFoldDB" id="A0A937W2E7"/>
<sequence length="79" mass="8462">MAGATVTVANNGPVRITGDFVIKDAQGREFDVSGRETVSFCRCGASNNKPFCDGTHNRIGFQSECEARKLPPPPPPANR</sequence>
<dbReference type="InterPro" id="IPR018967">
    <property type="entry name" value="FeS-contain_CDGSH-typ"/>
</dbReference>
<proteinExistence type="predicted"/>
<keyword evidence="2" id="KW-0479">Metal-binding</keyword>
<keyword evidence="4" id="KW-0411">Iron-sulfur</keyword>
<evidence type="ECO:0000256" key="4">
    <source>
        <dbReference type="ARBA" id="ARBA00023014"/>
    </source>
</evidence>
<dbReference type="InterPro" id="IPR042216">
    <property type="entry name" value="MitoNEET_CISD"/>
</dbReference>
<evidence type="ECO:0000256" key="1">
    <source>
        <dbReference type="ARBA" id="ARBA00022714"/>
    </source>
</evidence>
<evidence type="ECO:0000256" key="2">
    <source>
        <dbReference type="ARBA" id="ARBA00022723"/>
    </source>
</evidence>
<evidence type="ECO:0000313" key="7">
    <source>
        <dbReference type="Proteomes" id="UP000712673"/>
    </source>
</evidence>
<organism evidence="6 7">
    <name type="scientific">Tectimicrobiota bacterium</name>
    <dbReference type="NCBI Taxonomy" id="2528274"/>
    <lineage>
        <taxon>Bacteria</taxon>
        <taxon>Pseudomonadati</taxon>
        <taxon>Nitrospinota/Tectimicrobiota group</taxon>
        <taxon>Candidatus Tectimicrobiota</taxon>
    </lineage>
</organism>